<dbReference type="Pfam" id="PF08613">
    <property type="entry name" value="Cyclin"/>
    <property type="match status" value="1"/>
</dbReference>
<sequence>MTKISSQKSRMRKRVSVKNLNVPINPSDILSCEMHIAFLQEKHQDLMYRIQKSLYYGGFQMLPELENISGPLCDLAAGIFSSCHRGYSLQRLNAVTVGKIRSTPFPLIMSLVYLDLLQELDPTFVQSVTPTELFVCVMLIATKFYCGYDEEICLSHWAKYAKVTVERLKKMELELLKALDWRIYISHETFFRKLCLIENLLAQQQGFRRGWFTYTELTLLMPSNVLSLEIISLTSILALCYVVALAAIASAFLVVHHIPGTIFYHHTYPGITDTLSAPSHCLPMLDFIATRCIPCDQAVVEKAAYSLFLHES</sequence>
<organism evidence="3 4">
    <name type="scientific">Phlebotomus papatasi</name>
    <name type="common">Sandfly</name>
    <dbReference type="NCBI Taxonomy" id="29031"/>
    <lineage>
        <taxon>Eukaryota</taxon>
        <taxon>Metazoa</taxon>
        <taxon>Ecdysozoa</taxon>
        <taxon>Arthropoda</taxon>
        <taxon>Hexapoda</taxon>
        <taxon>Insecta</taxon>
        <taxon>Pterygota</taxon>
        <taxon>Neoptera</taxon>
        <taxon>Endopterygota</taxon>
        <taxon>Diptera</taxon>
        <taxon>Nematocera</taxon>
        <taxon>Psychodoidea</taxon>
        <taxon>Psychodidae</taxon>
        <taxon>Phlebotomus</taxon>
        <taxon>Phlebotomus</taxon>
    </lineage>
</organism>
<dbReference type="GO" id="GO:0019901">
    <property type="term" value="F:protein kinase binding"/>
    <property type="evidence" value="ECO:0007669"/>
    <property type="project" value="InterPro"/>
</dbReference>
<proteinExistence type="inferred from homology"/>
<evidence type="ECO:0000313" key="3">
    <source>
        <dbReference type="EnsemblMetazoa" id="PPAI006487-PA"/>
    </source>
</evidence>
<dbReference type="VEuPathDB" id="VectorBase:PPAI006487"/>
<dbReference type="AlphaFoldDB" id="A0A1B0EXM1"/>
<dbReference type="GO" id="GO:0000307">
    <property type="term" value="C:cyclin-dependent protein kinase holoenzyme complex"/>
    <property type="evidence" value="ECO:0007669"/>
    <property type="project" value="TreeGrafter"/>
</dbReference>
<evidence type="ECO:0000256" key="1">
    <source>
        <dbReference type="ARBA" id="ARBA00038508"/>
    </source>
</evidence>
<comment type="similarity">
    <text evidence="1">Belongs to the CNPPD1 family.</text>
</comment>
<dbReference type="GO" id="GO:0016538">
    <property type="term" value="F:cyclin-dependent protein serine/threonine kinase regulator activity"/>
    <property type="evidence" value="ECO:0007669"/>
    <property type="project" value="TreeGrafter"/>
</dbReference>
<dbReference type="EnsemblMetazoa" id="PPAI006487-RA">
    <property type="protein sequence ID" value="PPAI006487-PA"/>
    <property type="gene ID" value="PPAI006487"/>
</dbReference>
<keyword evidence="4" id="KW-1185">Reference proteome</keyword>
<dbReference type="Proteomes" id="UP000092462">
    <property type="component" value="Unassembled WGS sequence"/>
</dbReference>
<dbReference type="InterPro" id="IPR013922">
    <property type="entry name" value="Cyclin_PHO80-like"/>
</dbReference>
<name>A0A1B0EXM1_PHLPP</name>
<dbReference type="PANTHER" id="PTHR15615:SF108">
    <property type="entry name" value="PROTEIN CNPPD1"/>
    <property type="match status" value="1"/>
</dbReference>
<dbReference type="SUPFAM" id="SSF47954">
    <property type="entry name" value="Cyclin-like"/>
    <property type="match status" value="1"/>
</dbReference>
<dbReference type="InterPro" id="IPR036915">
    <property type="entry name" value="Cyclin-like_sf"/>
</dbReference>
<accession>A0A1B0EXM1</accession>
<dbReference type="PANTHER" id="PTHR15615">
    <property type="match status" value="1"/>
</dbReference>
<evidence type="ECO:0000313" key="4">
    <source>
        <dbReference type="Proteomes" id="UP000092462"/>
    </source>
</evidence>
<dbReference type="GO" id="GO:0005634">
    <property type="term" value="C:nucleus"/>
    <property type="evidence" value="ECO:0007669"/>
    <property type="project" value="TreeGrafter"/>
</dbReference>
<dbReference type="CDD" id="cd20557">
    <property type="entry name" value="CYCLIN_ScPCL1-like"/>
    <property type="match status" value="1"/>
</dbReference>
<dbReference type="Gene3D" id="1.10.472.10">
    <property type="entry name" value="Cyclin-like"/>
    <property type="match status" value="1"/>
</dbReference>
<reference evidence="3" key="1">
    <citation type="submission" date="2022-08" db="UniProtKB">
        <authorList>
            <consortium name="EnsemblMetazoa"/>
        </authorList>
    </citation>
    <scope>IDENTIFICATION</scope>
    <source>
        <strain evidence="3">Israel</strain>
    </source>
</reference>
<evidence type="ECO:0000256" key="2">
    <source>
        <dbReference type="ARBA" id="ARBA00040808"/>
    </source>
</evidence>
<protein>
    <recommendedName>
        <fullName evidence="2">Protein CNPPD1</fullName>
    </recommendedName>
</protein>
<dbReference type="VEuPathDB" id="VectorBase:PPAPM1_003451"/>
<dbReference type="EMBL" id="AJVK01033168">
    <property type="status" value="NOT_ANNOTATED_CDS"/>
    <property type="molecule type" value="Genomic_DNA"/>
</dbReference>